<keyword evidence="2" id="KW-0689">Ribosomal protein</keyword>
<dbReference type="InParanoid" id="A0A165J5E1"/>
<evidence type="ECO:0000256" key="3">
    <source>
        <dbReference type="ARBA" id="ARBA00023274"/>
    </source>
</evidence>
<dbReference type="OMA" id="TRHDPEY"/>
<dbReference type="AlphaFoldDB" id="A0A165J5E1"/>
<dbReference type="GO" id="GO:0006412">
    <property type="term" value="P:translation"/>
    <property type="evidence" value="ECO:0007669"/>
    <property type="project" value="InterPro"/>
</dbReference>
<dbReference type="GeneID" id="28900988"/>
<gene>
    <name evidence="5" type="ORF">L228DRAFT_280969</name>
</gene>
<dbReference type="Proteomes" id="UP000076632">
    <property type="component" value="Unassembled WGS sequence"/>
</dbReference>
<accession>A0A165J5E1</accession>
<keyword evidence="6" id="KW-1185">Reference proteome</keyword>
<keyword evidence="3" id="KW-0687">Ribonucleoprotein</keyword>
<name>A0A165J5E1_XYLHT</name>
<dbReference type="InterPro" id="IPR003256">
    <property type="entry name" value="Ribosomal_uL24"/>
</dbReference>
<evidence type="ECO:0008006" key="7">
    <source>
        <dbReference type="Google" id="ProtNLM"/>
    </source>
</evidence>
<evidence type="ECO:0000313" key="6">
    <source>
        <dbReference type="Proteomes" id="UP000076632"/>
    </source>
</evidence>
<dbReference type="GO" id="GO:0003723">
    <property type="term" value="F:RNA binding"/>
    <property type="evidence" value="ECO:0007669"/>
    <property type="project" value="InterPro"/>
</dbReference>
<dbReference type="GO" id="GO:1990904">
    <property type="term" value="C:ribonucleoprotein complex"/>
    <property type="evidence" value="ECO:0007669"/>
    <property type="project" value="UniProtKB-KW"/>
</dbReference>
<feature type="region of interest" description="Disordered" evidence="4">
    <location>
        <begin position="1"/>
        <end position="23"/>
    </location>
</feature>
<dbReference type="EMBL" id="KV407455">
    <property type="protein sequence ID" value="KZF25752.1"/>
    <property type="molecule type" value="Genomic_DNA"/>
</dbReference>
<dbReference type="InterPro" id="IPR008991">
    <property type="entry name" value="Translation_prot_SH3-like_sf"/>
</dbReference>
<dbReference type="RefSeq" id="XP_018191307.1">
    <property type="nucleotide sequence ID" value="XM_018335851.1"/>
</dbReference>
<dbReference type="GO" id="GO:0003735">
    <property type="term" value="F:structural constituent of ribosome"/>
    <property type="evidence" value="ECO:0007669"/>
    <property type="project" value="InterPro"/>
</dbReference>
<protein>
    <recommendedName>
        <fullName evidence="7">KOW domain-containing protein</fullName>
    </recommendedName>
</protein>
<dbReference type="InterPro" id="IPR014722">
    <property type="entry name" value="Rib_uL2_dom2"/>
</dbReference>
<dbReference type="Pfam" id="PF22682">
    <property type="entry name" value="Ribosomal_uL24m-like"/>
    <property type="match status" value="1"/>
</dbReference>
<dbReference type="CDD" id="cd06089">
    <property type="entry name" value="KOW_RPL26"/>
    <property type="match status" value="1"/>
</dbReference>
<dbReference type="SUPFAM" id="SSF50104">
    <property type="entry name" value="Translation proteins SH3-like domain"/>
    <property type="match status" value="1"/>
</dbReference>
<evidence type="ECO:0000256" key="2">
    <source>
        <dbReference type="ARBA" id="ARBA00022980"/>
    </source>
</evidence>
<proteinExistence type="inferred from homology"/>
<evidence type="ECO:0000256" key="4">
    <source>
        <dbReference type="SAM" id="MobiDB-lite"/>
    </source>
</evidence>
<dbReference type="GO" id="GO:0005840">
    <property type="term" value="C:ribosome"/>
    <property type="evidence" value="ECO:0007669"/>
    <property type="project" value="UniProtKB-KW"/>
</dbReference>
<dbReference type="STRING" id="1328760.A0A165J5E1"/>
<organism evidence="5 6">
    <name type="scientific">Xylona heveae (strain CBS 132557 / TC161)</name>
    <dbReference type="NCBI Taxonomy" id="1328760"/>
    <lineage>
        <taxon>Eukaryota</taxon>
        <taxon>Fungi</taxon>
        <taxon>Dikarya</taxon>
        <taxon>Ascomycota</taxon>
        <taxon>Pezizomycotina</taxon>
        <taxon>Xylonomycetes</taxon>
        <taxon>Xylonales</taxon>
        <taxon>Xylonaceae</taxon>
        <taxon>Xylona</taxon>
    </lineage>
</organism>
<comment type="similarity">
    <text evidence="1">Belongs to the universal ribosomal protein uL24 family.</text>
</comment>
<dbReference type="InterPro" id="IPR041988">
    <property type="entry name" value="Ribosomal_uL24_KOW"/>
</dbReference>
<evidence type="ECO:0000256" key="1">
    <source>
        <dbReference type="ARBA" id="ARBA00010618"/>
    </source>
</evidence>
<dbReference type="Gene3D" id="2.30.30.30">
    <property type="match status" value="1"/>
</dbReference>
<evidence type="ECO:0000313" key="5">
    <source>
        <dbReference type="EMBL" id="KZF25752.1"/>
    </source>
</evidence>
<dbReference type="PANTHER" id="PTHR12903">
    <property type="entry name" value="MITOCHONDRIAL RIBOSOMAL PROTEIN L24"/>
    <property type="match status" value="1"/>
</dbReference>
<sequence length="346" mass="39416">MQKVIRRTALAKTQHARKAARRADKNVAINRKISRQNDNVIYKGVFDDIRTARQVRRENWELGPLAPRRDVGDAKETYGTIDARRLQTQKKQKESTLMLFAAGDRVVLTEGRDQGKIGSVREVRAATNELVVSGLNLVDVAVPAFMILQDNDKRPIRAVEQPVSALSVKLVYPLPDPESGEPKDVIIKKLVRGRVWHNRQTGDKSWSRYVPGLGVKVPWPEKGPEPMEEEHDADTLRMDVEAQTWVPTLLRPPMPSTVIDELRNKYSVFRDRHDDEYIERKMAEDRANEEKKRAADLMRSPVKELNRLEREAKKKNGKPRLTSEMLEKIGEIMAKKQGIDPASPAA</sequence>
<reference evidence="5 6" key="1">
    <citation type="journal article" date="2016" name="Fungal Biol.">
        <title>The genome of Xylona heveae provides a window into fungal endophytism.</title>
        <authorList>
            <person name="Gazis R."/>
            <person name="Kuo A."/>
            <person name="Riley R."/>
            <person name="LaButti K."/>
            <person name="Lipzen A."/>
            <person name="Lin J."/>
            <person name="Amirebrahimi M."/>
            <person name="Hesse C.N."/>
            <person name="Spatafora J.W."/>
            <person name="Henrissat B."/>
            <person name="Hainaut M."/>
            <person name="Grigoriev I.V."/>
            <person name="Hibbett D.S."/>
        </authorList>
    </citation>
    <scope>NUCLEOTIDE SEQUENCE [LARGE SCALE GENOMIC DNA]</scope>
    <source>
        <strain evidence="5 6">TC161</strain>
    </source>
</reference>
<dbReference type="FunCoup" id="A0A165J5E1">
    <property type="interactions" value="147"/>
</dbReference>
<dbReference type="OrthoDB" id="359154at2759"/>